<organism evidence="1">
    <name type="scientific">Opuntia streptacantha</name>
    <name type="common">Prickly pear cactus</name>
    <name type="synonym">Opuntia cardona</name>
    <dbReference type="NCBI Taxonomy" id="393608"/>
    <lineage>
        <taxon>Eukaryota</taxon>
        <taxon>Viridiplantae</taxon>
        <taxon>Streptophyta</taxon>
        <taxon>Embryophyta</taxon>
        <taxon>Tracheophyta</taxon>
        <taxon>Spermatophyta</taxon>
        <taxon>Magnoliopsida</taxon>
        <taxon>eudicotyledons</taxon>
        <taxon>Gunneridae</taxon>
        <taxon>Pentapetalae</taxon>
        <taxon>Caryophyllales</taxon>
        <taxon>Cactineae</taxon>
        <taxon>Cactaceae</taxon>
        <taxon>Opuntioideae</taxon>
        <taxon>Opuntia</taxon>
    </lineage>
</organism>
<proteinExistence type="predicted"/>
<dbReference type="AlphaFoldDB" id="A0A7C9DCV7"/>
<name>A0A7C9DCV7_OPUST</name>
<protein>
    <submittedName>
        <fullName evidence="1">Uncharacterized protein</fullName>
    </submittedName>
</protein>
<reference evidence="1" key="1">
    <citation type="journal article" date="2013" name="J. Plant Res.">
        <title>Effect of fungi and light on seed germination of three Opuntia species from semiarid lands of central Mexico.</title>
        <authorList>
            <person name="Delgado-Sanchez P."/>
            <person name="Jimenez-Bremont J.F."/>
            <person name="Guerrero-Gonzalez Mde L."/>
            <person name="Flores J."/>
        </authorList>
    </citation>
    <scope>NUCLEOTIDE SEQUENCE</scope>
    <source>
        <tissue evidence="1">Cladode</tissue>
    </source>
</reference>
<dbReference type="EMBL" id="GISG01115324">
    <property type="protein sequence ID" value="MBA4639801.1"/>
    <property type="molecule type" value="Transcribed_RNA"/>
</dbReference>
<reference evidence="1" key="2">
    <citation type="submission" date="2020-07" db="EMBL/GenBank/DDBJ databases">
        <authorList>
            <person name="Vera ALvarez R."/>
            <person name="Arias-Moreno D.M."/>
            <person name="Jimenez-Jacinto V."/>
            <person name="Jimenez-Bremont J.F."/>
            <person name="Swaminathan K."/>
            <person name="Moose S.P."/>
            <person name="Guerrero-Gonzalez M.L."/>
            <person name="Marino-Ramirez L."/>
            <person name="Landsman D."/>
            <person name="Rodriguez-Kessler M."/>
            <person name="Delgado-Sanchez P."/>
        </authorList>
    </citation>
    <scope>NUCLEOTIDE SEQUENCE</scope>
    <source>
        <tissue evidence="1">Cladode</tissue>
    </source>
</reference>
<accession>A0A7C9DCV7</accession>
<sequence length="252" mass="28317">MLLVALEIRHHREALLMAPIARVHLRTVASLEVILHANRRLQWPEFSVLLVPITSDVRTRESRLPSSAGGTTARGGGLFRFGESLRRLELVAVGSHMHPEIGVALESLPADVAEMDVLCQELDRVYLHNLQISVVVFFFGIDRHHLHLRLRVDRRWIKEAGLHGRLRLDRRRFGSDCLGLGEGEEGGAVYDDVVDGGDQLRGDSVHLVLREEDVAIDRVGQEVLQRVHPSSHGGEVHQRHHRVAGGVRVIRR</sequence>
<evidence type="ECO:0000313" key="1">
    <source>
        <dbReference type="EMBL" id="MBA4639801.1"/>
    </source>
</evidence>